<evidence type="ECO:0000256" key="1">
    <source>
        <dbReference type="SAM" id="Phobius"/>
    </source>
</evidence>
<dbReference type="PANTHER" id="PTHR32440:SF0">
    <property type="entry name" value="PHOSPHATASE DCR2-RELATED"/>
    <property type="match status" value="1"/>
</dbReference>
<dbReference type="InterPro" id="IPR029052">
    <property type="entry name" value="Metallo-depent_PP-like"/>
</dbReference>
<keyword evidence="1" id="KW-1133">Transmembrane helix</keyword>
<dbReference type="PANTHER" id="PTHR32440">
    <property type="entry name" value="PHOSPHATASE DCR2-RELATED-RELATED"/>
    <property type="match status" value="1"/>
</dbReference>
<proteinExistence type="predicted"/>
<dbReference type="RefSeq" id="XP_049179032.1">
    <property type="nucleotide sequence ID" value="XM_049325251.1"/>
</dbReference>
<dbReference type="GO" id="GO:0005737">
    <property type="term" value="C:cytoplasm"/>
    <property type="evidence" value="ECO:0007669"/>
    <property type="project" value="TreeGrafter"/>
</dbReference>
<dbReference type="EMBL" id="JAHUZD010000128">
    <property type="protein sequence ID" value="KAI3403285.2"/>
    <property type="molecule type" value="Genomic_DNA"/>
</dbReference>
<dbReference type="AlphaFoldDB" id="A0AAI9SVJ3"/>
<feature type="transmembrane region" description="Helical" evidence="1">
    <location>
        <begin position="7"/>
        <end position="30"/>
    </location>
</feature>
<keyword evidence="1" id="KW-0812">Transmembrane</keyword>
<evidence type="ECO:0000313" key="4">
    <source>
        <dbReference type="Proteomes" id="UP001202479"/>
    </source>
</evidence>
<dbReference type="SUPFAM" id="SSF56300">
    <property type="entry name" value="Metallo-dependent phosphatases"/>
    <property type="match status" value="1"/>
</dbReference>
<dbReference type="GO" id="GO:0004721">
    <property type="term" value="F:phosphoprotein phosphatase activity"/>
    <property type="evidence" value="ECO:0007669"/>
    <property type="project" value="TreeGrafter"/>
</dbReference>
<keyword evidence="1" id="KW-0472">Membrane</keyword>
<dbReference type="InterPro" id="IPR004843">
    <property type="entry name" value="Calcineurin-like_PHP"/>
</dbReference>
<organism evidence="3 4">
    <name type="scientific">Candida oxycetoniae</name>
    <dbReference type="NCBI Taxonomy" id="497107"/>
    <lineage>
        <taxon>Eukaryota</taxon>
        <taxon>Fungi</taxon>
        <taxon>Dikarya</taxon>
        <taxon>Ascomycota</taxon>
        <taxon>Saccharomycotina</taxon>
        <taxon>Pichiomycetes</taxon>
        <taxon>Debaryomycetaceae</taxon>
        <taxon>Candida/Lodderomyces clade</taxon>
        <taxon>Candida</taxon>
    </lineage>
</organism>
<dbReference type="Pfam" id="PF00149">
    <property type="entry name" value="Metallophos"/>
    <property type="match status" value="1"/>
</dbReference>
<dbReference type="Gene3D" id="3.60.21.10">
    <property type="match status" value="1"/>
</dbReference>
<keyword evidence="4" id="KW-1185">Reference proteome</keyword>
<gene>
    <name evidence="3" type="ORF">KGF56_003873</name>
</gene>
<feature type="domain" description="Calcineurin-like phosphoesterase" evidence="2">
    <location>
        <begin position="239"/>
        <end position="464"/>
    </location>
</feature>
<name>A0AAI9SVJ3_9ASCO</name>
<accession>A0AAI9SVJ3</accession>
<dbReference type="GeneID" id="73381488"/>
<reference evidence="3" key="1">
    <citation type="journal article" date="2022" name="DNA Res.">
        <title>Genome analysis of five recently described species of the CUG-Ser clade uncovers Candida theae as a new hybrid lineage with pathogenic potential in the Candida parapsilosis species complex.</title>
        <authorList>
            <person name="Mixao V."/>
            <person name="Del Olmo V."/>
            <person name="Hegedusova E."/>
            <person name="Saus E."/>
            <person name="Pryszcz L."/>
            <person name="Cillingova A."/>
            <person name="Nosek J."/>
            <person name="Gabaldon T."/>
        </authorList>
    </citation>
    <scope>NUCLEOTIDE SEQUENCE</scope>
    <source>
        <strain evidence="3">CBS 10844</strain>
    </source>
</reference>
<protein>
    <submittedName>
        <fullName evidence="3">SIA1</fullName>
    </submittedName>
</protein>
<sequence>MNRHYTKLLVSTILISFILVFTYCTIHLIFKNKNAFTLNELLRSQLDLQNLIKTQNQIITDLDIVKCNKLIKCNIPLGYVRLNPSLSYHQTKGGNTNEKKKMYYSEYYLVAKLQDIREATKFISDIVMEQKEGYELVGNGKGGFKFYKKLERNNIESPIMDSTKVLRSVDILFGSNDLIDLRANHKTLHFTHDDSIHTILSISLMSQDNIVEQENSVNDEKHNTKQQKEVIATRSEKYKIMQISDLHFGQDLGNCNSKGIDCKSSDLKTLKFIDQSIKAEKPEIVVITGDLFDIKRSTDYKSILLKSLQPIIATGTKFVYTFGDESFSREDKLTILEFLTTLPNCLNYLPIENSLHGVTNYNFKITNELNKQSIALSVLDSEDQFIDESQINYLYRFCNNKEFFLDYKLLFFHHPLPQYRPAGIFKIIGSYNERHPLNSKTNEKYHDDIVNCSYHVVSVGHEHENDACILSEMSKKENEAEEVDKNEKKSIWLCYSSVAGDSAITKLNQSYVRKLRMFEVDFTKKRIISWKKNENDKTAFEPQLIYQKDAGS</sequence>
<evidence type="ECO:0000259" key="2">
    <source>
        <dbReference type="Pfam" id="PF00149"/>
    </source>
</evidence>
<dbReference type="Proteomes" id="UP001202479">
    <property type="component" value="Unassembled WGS sequence"/>
</dbReference>
<evidence type="ECO:0000313" key="3">
    <source>
        <dbReference type="EMBL" id="KAI3403285.2"/>
    </source>
</evidence>
<comment type="caution">
    <text evidence="3">The sequence shown here is derived from an EMBL/GenBank/DDBJ whole genome shotgun (WGS) entry which is preliminary data.</text>
</comment>